<name>A0ABU9N8V7_9FLAO</name>
<keyword evidence="1" id="KW-0472">Membrane</keyword>
<dbReference type="RefSeq" id="WP_342697110.1">
    <property type="nucleotide sequence ID" value="NZ_JBCGDO010000035.1"/>
</dbReference>
<accession>A0ABU9N8V7</accession>
<organism evidence="2 3">
    <name type="scientific">Flavobacterium aureirubrum</name>
    <dbReference type="NCBI Taxonomy" id="3133147"/>
    <lineage>
        <taxon>Bacteria</taxon>
        <taxon>Pseudomonadati</taxon>
        <taxon>Bacteroidota</taxon>
        <taxon>Flavobacteriia</taxon>
        <taxon>Flavobacteriales</taxon>
        <taxon>Flavobacteriaceae</taxon>
        <taxon>Flavobacterium</taxon>
    </lineage>
</organism>
<dbReference type="Proteomes" id="UP001460072">
    <property type="component" value="Unassembled WGS sequence"/>
</dbReference>
<evidence type="ECO:0000256" key="1">
    <source>
        <dbReference type="SAM" id="Phobius"/>
    </source>
</evidence>
<keyword evidence="1" id="KW-0812">Transmembrane</keyword>
<feature type="transmembrane region" description="Helical" evidence="1">
    <location>
        <begin position="111"/>
        <end position="133"/>
    </location>
</feature>
<proteinExistence type="predicted"/>
<feature type="transmembrane region" description="Helical" evidence="1">
    <location>
        <begin position="28"/>
        <end position="48"/>
    </location>
</feature>
<evidence type="ECO:0000313" key="2">
    <source>
        <dbReference type="EMBL" id="MEM0543943.1"/>
    </source>
</evidence>
<keyword evidence="3" id="KW-1185">Reference proteome</keyword>
<comment type="caution">
    <text evidence="2">The sequence shown here is derived from an EMBL/GenBank/DDBJ whole genome shotgun (WGS) entry which is preliminary data.</text>
</comment>
<gene>
    <name evidence="2" type="ORF">WFZ85_15150</name>
</gene>
<feature type="transmembrane region" description="Helical" evidence="1">
    <location>
        <begin position="54"/>
        <end position="71"/>
    </location>
</feature>
<protein>
    <submittedName>
        <fullName evidence="2">Uncharacterized protein</fullName>
    </submittedName>
</protein>
<keyword evidence="1" id="KW-1133">Transmembrane helix</keyword>
<dbReference type="EMBL" id="JBCGDO010000035">
    <property type="protein sequence ID" value="MEM0543943.1"/>
    <property type="molecule type" value="Genomic_DNA"/>
</dbReference>
<reference evidence="2 3" key="1">
    <citation type="submission" date="2024-03" db="EMBL/GenBank/DDBJ databases">
        <title>Two novel species of the genus Flavobacterium exhibiting potentially degradation of complex polysaccharides.</title>
        <authorList>
            <person name="Lian X."/>
        </authorList>
    </citation>
    <scope>NUCLEOTIDE SEQUENCE [LARGE SCALE GENOMIC DNA]</scope>
    <source>
        <strain evidence="3">j3</strain>
    </source>
</reference>
<sequence length="293" mass="34629">MFLNSSLVAASAYTYFPHLIMPYNILMIYYLLFSLGLIVFLSVLTYGFKENWHEAFSFLLLFIFLILLSNVKNEWIDNEMIKQAIAVFIPIFIGILVAVFLRITYPVYKKFVFAKTYFAIVLSAGLVYAAIYFQESEFKKIKQSDISTRMVLNAYERISSEYFPFSYAVVNASSTYAISTNQHFFINYEYFLRDYLTKDYQYYKNIKNKKFFRKYPEYVLPKSVIVFVYKKKLTGTTALNEGFSFKSGVEKQIKELKNRGRKIEVIYKNEAFDVYEIINKPKESRLNDLIYKI</sequence>
<feature type="transmembrane region" description="Helical" evidence="1">
    <location>
        <begin position="83"/>
        <end position="105"/>
    </location>
</feature>
<evidence type="ECO:0000313" key="3">
    <source>
        <dbReference type="Proteomes" id="UP001460072"/>
    </source>
</evidence>